<dbReference type="Gene3D" id="3.30.70.100">
    <property type="match status" value="1"/>
</dbReference>
<feature type="region of interest" description="Disordered" evidence="3">
    <location>
        <begin position="84"/>
        <end position="112"/>
    </location>
</feature>
<dbReference type="PANTHER" id="PTHR22814">
    <property type="entry name" value="COPPER TRANSPORT PROTEIN ATOX1-RELATED"/>
    <property type="match status" value="1"/>
</dbReference>
<evidence type="ECO:0000256" key="3">
    <source>
        <dbReference type="SAM" id="MobiDB-lite"/>
    </source>
</evidence>
<protein>
    <recommendedName>
        <fullName evidence="4">HMA domain-containing protein</fullName>
    </recommendedName>
</protein>
<dbReference type="GO" id="GO:0016020">
    <property type="term" value="C:membrane"/>
    <property type="evidence" value="ECO:0007669"/>
    <property type="project" value="UniProtKB-SubCell"/>
</dbReference>
<comment type="caution">
    <text evidence="5">The sequence shown here is derived from an EMBL/GenBank/DDBJ whole genome shotgun (WGS) entry which is preliminary data.</text>
</comment>
<evidence type="ECO:0000256" key="1">
    <source>
        <dbReference type="ARBA" id="ARBA00004170"/>
    </source>
</evidence>
<dbReference type="PANTHER" id="PTHR22814:SF368">
    <property type="entry name" value="HMA DOMAIN-CONTAINING PROTEIN"/>
    <property type="match status" value="1"/>
</dbReference>
<dbReference type="InterPro" id="IPR036163">
    <property type="entry name" value="HMA_dom_sf"/>
</dbReference>
<dbReference type="GO" id="GO:0009626">
    <property type="term" value="P:plant-type hypersensitive response"/>
    <property type="evidence" value="ECO:0007669"/>
    <property type="project" value="UniProtKB-KW"/>
</dbReference>
<keyword evidence="6" id="KW-1185">Reference proteome</keyword>
<accession>A0ABD3CSN0</accession>
<dbReference type="Proteomes" id="UP001632038">
    <property type="component" value="Unassembled WGS sequence"/>
</dbReference>
<keyword evidence="2" id="KW-0479">Metal-binding</keyword>
<gene>
    <name evidence="5" type="ORF">CASFOL_025088</name>
</gene>
<dbReference type="CDD" id="cd00371">
    <property type="entry name" value="HMA"/>
    <property type="match status" value="1"/>
</dbReference>
<dbReference type="AlphaFoldDB" id="A0ABD3CSN0"/>
<dbReference type="GO" id="GO:0046872">
    <property type="term" value="F:metal ion binding"/>
    <property type="evidence" value="ECO:0007669"/>
    <property type="project" value="UniProtKB-KW"/>
</dbReference>
<evidence type="ECO:0000256" key="2">
    <source>
        <dbReference type="ARBA" id="ARBA00022723"/>
    </source>
</evidence>
<evidence type="ECO:0000313" key="5">
    <source>
        <dbReference type="EMBL" id="KAL3632104.1"/>
    </source>
</evidence>
<feature type="domain" description="HMA" evidence="4">
    <location>
        <begin position="9"/>
        <end position="73"/>
    </location>
</feature>
<reference evidence="6" key="1">
    <citation type="journal article" date="2024" name="IScience">
        <title>Strigolactones Initiate the Formation of Haustorium-like Structures in Castilleja.</title>
        <authorList>
            <person name="Buerger M."/>
            <person name="Peterson D."/>
            <person name="Chory J."/>
        </authorList>
    </citation>
    <scope>NUCLEOTIDE SEQUENCE [LARGE SCALE GENOMIC DNA]</scope>
</reference>
<proteinExistence type="predicted"/>
<organism evidence="5 6">
    <name type="scientific">Castilleja foliolosa</name>
    <dbReference type="NCBI Taxonomy" id="1961234"/>
    <lineage>
        <taxon>Eukaryota</taxon>
        <taxon>Viridiplantae</taxon>
        <taxon>Streptophyta</taxon>
        <taxon>Embryophyta</taxon>
        <taxon>Tracheophyta</taxon>
        <taxon>Spermatophyta</taxon>
        <taxon>Magnoliopsida</taxon>
        <taxon>eudicotyledons</taxon>
        <taxon>Gunneridae</taxon>
        <taxon>Pentapetalae</taxon>
        <taxon>asterids</taxon>
        <taxon>lamiids</taxon>
        <taxon>Lamiales</taxon>
        <taxon>Orobanchaceae</taxon>
        <taxon>Pedicularideae</taxon>
        <taxon>Castillejinae</taxon>
        <taxon>Castilleja</taxon>
    </lineage>
</organism>
<dbReference type="PROSITE" id="PS50846">
    <property type="entry name" value="HMA_2"/>
    <property type="match status" value="1"/>
</dbReference>
<dbReference type="Pfam" id="PF00403">
    <property type="entry name" value="HMA"/>
    <property type="match status" value="1"/>
</dbReference>
<name>A0ABD3CSN0_9LAMI</name>
<evidence type="ECO:0000313" key="6">
    <source>
        <dbReference type="Proteomes" id="UP001632038"/>
    </source>
</evidence>
<comment type="subcellular location">
    <subcellularLocation>
        <location evidence="1">Membrane</location>
        <topology evidence="1">Peripheral membrane protein</topology>
    </subcellularLocation>
</comment>
<dbReference type="EMBL" id="JAVIJP010000032">
    <property type="protein sequence ID" value="KAL3632104.1"/>
    <property type="molecule type" value="Genomic_DNA"/>
</dbReference>
<evidence type="ECO:0000259" key="4">
    <source>
        <dbReference type="PROSITE" id="PS50846"/>
    </source>
</evidence>
<dbReference type="InterPro" id="IPR006121">
    <property type="entry name" value="HMA_dom"/>
</dbReference>
<sequence length="202" mass="23486">MENHRCEQIHKVLLSMNISSCERCPRKLKKKLLSMPGVDSVSIDTEKNLILVTGTVDPNTLLNEVKKLGKRVKLVPTDEHHLWNEGQDQRDTPYRDHPCGRPHGKERVEAKKEEEPHKCEAYEMPKIDERVCRDFFCKTHPRSRSIVDKVSAPLFGGLPFHAGFGPYSYPPNMYYGDEFGYHHRPDPRYGHPGSYPRPFYYH</sequence>
<dbReference type="SUPFAM" id="SSF55008">
    <property type="entry name" value="HMA, heavy metal-associated domain"/>
    <property type="match status" value="1"/>
</dbReference>